<evidence type="ECO:0000256" key="2">
    <source>
        <dbReference type="ARBA" id="ARBA00005745"/>
    </source>
</evidence>
<gene>
    <name evidence="12" type="ordered locus">Slip_0264</name>
</gene>
<dbReference type="AlphaFoldDB" id="D7CJG2"/>
<dbReference type="PROSITE" id="PS00874">
    <property type="entry name" value="T2SP_F"/>
    <property type="match status" value="1"/>
</dbReference>
<dbReference type="Pfam" id="PF00482">
    <property type="entry name" value="T2SSF"/>
    <property type="match status" value="2"/>
</dbReference>
<dbReference type="KEGG" id="slp:Slip_0264"/>
<evidence type="ECO:0000313" key="12">
    <source>
        <dbReference type="EMBL" id="ADI01051.1"/>
    </source>
</evidence>
<feature type="domain" description="Type II secretion system protein GspF" evidence="11">
    <location>
        <begin position="272"/>
        <end position="394"/>
    </location>
</feature>
<evidence type="ECO:0000256" key="7">
    <source>
        <dbReference type="ARBA" id="ARBA00022989"/>
    </source>
</evidence>
<dbReference type="PANTHER" id="PTHR30012:SF0">
    <property type="entry name" value="TYPE II SECRETION SYSTEM PROTEIN F-RELATED"/>
    <property type="match status" value="1"/>
</dbReference>
<feature type="transmembrane region" description="Helical" evidence="10">
    <location>
        <begin position="218"/>
        <end position="237"/>
    </location>
</feature>
<keyword evidence="13" id="KW-1185">Reference proteome</keyword>
<evidence type="ECO:0000256" key="6">
    <source>
        <dbReference type="ARBA" id="ARBA00022692"/>
    </source>
</evidence>
<dbReference type="Proteomes" id="UP000000378">
    <property type="component" value="Chromosome"/>
</dbReference>
<dbReference type="PRINTS" id="PR00812">
    <property type="entry name" value="BCTERIALGSPF"/>
</dbReference>
<dbReference type="OrthoDB" id="9805682at2"/>
<keyword evidence="3 9" id="KW-0813">Transport</keyword>
<evidence type="ECO:0000313" key="13">
    <source>
        <dbReference type="Proteomes" id="UP000000378"/>
    </source>
</evidence>
<dbReference type="RefSeq" id="WP_013174453.1">
    <property type="nucleotide sequence ID" value="NC_014220.1"/>
</dbReference>
<evidence type="ECO:0000259" key="11">
    <source>
        <dbReference type="Pfam" id="PF00482"/>
    </source>
</evidence>
<reference evidence="12 13" key="2">
    <citation type="journal article" date="2010" name="Stand. Genomic Sci.">
        <title>Complete genome sequence of Syntrophothermus lipocalidus type strain (TGB-C1).</title>
        <authorList>
            <person name="Djao O.D."/>
            <person name="Zhang X."/>
            <person name="Lucas S."/>
            <person name="Lapidus A."/>
            <person name="Del Rio T.G."/>
            <person name="Nolan M."/>
            <person name="Tice H."/>
            <person name="Cheng J.F."/>
            <person name="Han C."/>
            <person name="Tapia R."/>
            <person name="Goodwin L."/>
            <person name="Pitluck S."/>
            <person name="Liolios K."/>
            <person name="Ivanova N."/>
            <person name="Mavromatis K."/>
            <person name="Mikhailova N."/>
            <person name="Ovchinnikova G."/>
            <person name="Pati A."/>
            <person name="Brambilla E."/>
            <person name="Chen A."/>
            <person name="Palaniappan K."/>
            <person name="Land M."/>
            <person name="Hauser L."/>
            <person name="Chang Y.J."/>
            <person name="Jeffries C.D."/>
            <person name="Rohde M."/>
            <person name="Sikorski J."/>
            <person name="Spring S."/>
            <person name="Goker M."/>
            <person name="Detter J.C."/>
            <person name="Woyke T."/>
            <person name="Bristow J."/>
            <person name="Eisen J.A."/>
            <person name="Markowitz V."/>
            <person name="Hugenholtz P."/>
            <person name="Kyrpides N.C."/>
            <person name="Klenk H.P."/>
        </authorList>
    </citation>
    <scope>NUCLEOTIDE SEQUENCE [LARGE SCALE GENOMIC DNA]</scope>
    <source>
        <strain evidence="13">DSM 12680 / TGB-C1</strain>
    </source>
</reference>
<protein>
    <submittedName>
        <fullName evidence="12">Type II secretion system F domain protein</fullName>
    </submittedName>
</protein>
<keyword evidence="7 10" id="KW-1133">Transmembrane helix</keyword>
<accession>D7CJG2</accession>
<reference evidence="13" key="1">
    <citation type="journal article" date="2010" name="Stand. Genomic Sci.">
        <title>Complete genome sequence of Syntrophothermus lipocalidus type strain (TGB-C1T).</title>
        <authorList>
            <consortium name="US DOE Joint Genome Institute (JGI-PGF)"/>
            <person name="Djao O."/>
            <person name="Zhang X."/>
            <person name="Lucas S."/>
            <person name="Lapidus A."/>
            <person name="Glavina Del Rio T."/>
            <person name="Nolan M."/>
            <person name="Tice H."/>
            <person name="Cheng J."/>
            <person name="Han C."/>
            <person name="Tapia R."/>
            <person name="Goodwin L."/>
            <person name="Pitluck S."/>
            <person name="Liolios K."/>
            <person name="Ivanova N."/>
            <person name="Mavromatis K."/>
            <person name="Mikhailova N."/>
            <person name="Ovchinnikova G."/>
            <person name="Pati A."/>
            <person name="Brambilla E."/>
            <person name="Chen A."/>
            <person name="Palaniappan K."/>
            <person name="Land M."/>
            <person name="Hauser L."/>
            <person name="Chang Y."/>
            <person name="Jeffries C."/>
            <person name="Rohde M."/>
            <person name="Sikorski J."/>
            <person name="Spring S."/>
            <person name="Goker M."/>
            <person name="Detter J."/>
            <person name="Woyke T."/>
            <person name="Bristow J."/>
            <person name="Eisen J."/>
            <person name="Markowitz V."/>
            <person name="Hugenholtz P."/>
            <person name="Kyrpides N."/>
            <person name="Klenk H."/>
        </authorList>
    </citation>
    <scope>NUCLEOTIDE SEQUENCE [LARGE SCALE GENOMIC DNA]</scope>
    <source>
        <strain evidence="13">DSM 12680 / TGB-C1</strain>
    </source>
</reference>
<feature type="transmembrane region" description="Helical" evidence="10">
    <location>
        <begin position="275"/>
        <end position="297"/>
    </location>
</feature>
<evidence type="ECO:0000256" key="10">
    <source>
        <dbReference type="SAM" id="Phobius"/>
    </source>
</evidence>
<name>D7CJG2_SYNLT</name>
<dbReference type="Gene3D" id="1.20.81.30">
    <property type="entry name" value="Type II secretion system (T2SS), domain F"/>
    <property type="match status" value="2"/>
</dbReference>
<dbReference type="EMBL" id="CP002048">
    <property type="protein sequence ID" value="ADI01051.1"/>
    <property type="molecule type" value="Genomic_DNA"/>
</dbReference>
<dbReference type="FunFam" id="1.20.81.30:FF:000001">
    <property type="entry name" value="Type II secretion system protein F"/>
    <property type="match status" value="2"/>
</dbReference>
<feature type="transmembrane region" description="Helical" evidence="10">
    <location>
        <begin position="169"/>
        <end position="198"/>
    </location>
</feature>
<dbReference type="InterPro" id="IPR003004">
    <property type="entry name" value="GspF/PilC"/>
</dbReference>
<evidence type="ECO:0000256" key="1">
    <source>
        <dbReference type="ARBA" id="ARBA00004429"/>
    </source>
</evidence>
<dbReference type="eggNOG" id="COG1459">
    <property type="taxonomic scope" value="Bacteria"/>
</dbReference>
<dbReference type="HOGENOM" id="CLU_035032_2_1_9"/>
<dbReference type="InterPro" id="IPR042094">
    <property type="entry name" value="T2SS_GspF_sf"/>
</dbReference>
<keyword evidence="8 10" id="KW-0472">Membrane</keyword>
<dbReference type="InterPro" id="IPR018076">
    <property type="entry name" value="T2SS_GspF_dom"/>
</dbReference>
<comment type="subcellular location">
    <subcellularLocation>
        <location evidence="1">Cell inner membrane</location>
        <topology evidence="1">Multi-pass membrane protein</topology>
    </subcellularLocation>
    <subcellularLocation>
        <location evidence="9">Cell membrane</location>
        <topology evidence="9">Multi-pass membrane protein</topology>
    </subcellularLocation>
</comment>
<evidence type="ECO:0000256" key="9">
    <source>
        <dbReference type="RuleBase" id="RU003923"/>
    </source>
</evidence>
<dbReference type="PANTHER" id="PTHR30012">
    <property type="entry name" value="GENERAL SECRETION PATHWAY PROTEIN"/>
    <property type="match status" value="1"/>
</dbReference>
<comment type="similarity">
    <text evidence="2 9">Belongs to the GSP F family.</text>
</comment>
<keyword evidence="5" id="KW-0997">Cell inner membrane</keyword>
<evidence type="ECO:0000256" key="4">
    <source>
        <dbReference type="ARBA" id="ARBA00022475"/>
    </source>
</evidence>
<proteinExistence type="inferred from homology"/>
<feature type="domain" description="Type II secretion system protein GspF" evidence="11">
    <location>
        <begin position="69"/>
        <end position="192"/>
    </location>
</feature>
<dbReference type="STRING" id="643648.Slip_0264"/>
<evidence type="ECO:0000256" key="3">
    <source>
        <dbReference type="ARBA" id="ARBA00022448"/>
    </source>
</evidence>
<dbReference type="GO" id="GO:0005886">
    <property type="term" value="C:plasma membrane"/>
    <property type="evidence" value="ECO:0007669"/>
    <property type="project" value="UniProtKB-SubCell"/>
</dbReference>
<keyword evidence="4" id="KW-1003">Cell membrane</keyword>
<organism evidence="12 13">
    <name type="scientific">Syntrophothermus lipocalidus (strain DSM 12680 / TGB-C1)</name>
    <dbReference type="NCBI Taxonomy" id="643648"/>
    <lineage>
        <taxon>Bacteria</taxon>
        <taxon>Bacillati</taxon>
        <taxon>Bacillota</taxon>
        <taxon>Clostridia</taxon>
        <taxon>Eubacteriales</taxon>
        <taxon>Syntrophomonadaceae</taxon>
        <taxon>Syntrophothermus</taxon>
    </lineage>
</organism>
<evidence type="ECO:0000256" key="5">
    <source>
        <dbReference type="ARBA" id="ARBA00022519"/>
    </source>
</evidence>
<dbReference type="InterPro" id="IPR001992">
    <property type="entry name" value="T2SS_GspF/T4SS_PilC_CS"/>
</dbReference>
<evidence type="ECO:0000256" key="8">
    <source>
        <dbReference type="ARBA" id="ARBA00023136"/>
    </source>
</evidence>
<feature type="transmembrane region" description="Helical" evidence="10">
    <location>
        <begin position="375"/>
        <end position="396"/>
    </location>
</feature>
<dbReference type="GO" id="GO:0015628">
    <property type="term" value="P:protein secretion by the type II secretion system"/>
    <property type="evidence" value="ECO:0007669"/>
    <property type="project" value="TreeGrafter"/>
</dbReference>
<keyword evidence="6 9" id="KW-0812">Transmembrane</keyword>
<sequence length="403" mass="44473">MAKSYRFRARNWQSKQVTGQIEAESEDVAIRELTYQGLFVVELKEIRHPEEWLGRLPLKLVRTGEIVLFTRQFATMIKSGLPLLHCLQVLQLQARNRHLRQATTGIMRSVRRGLPLWEALAEYPSIFSDLYVQMVKAGETGGRLDEVLERLAAHLEKEHEVKQRIKNALIYPCTVAILTLAVVAFLTSFVVPAFASVFNGAGVSLPTATRLLLGFTRLIRNHFWGLAASFLSVAVVLKTWSGTPRGRQVWDHFCLRLPIVGRLSTRIASARFTRILGLLAGSGVPVVVALPIAGQAAGNRVIASRMETVVRSIEHGSSMSQSLGLAGVFEPMVIQMVNVGEETGTLDQMLVKVAEYYEGETGRAVDALIALFEPALILFMAGVVGMVVIGTLLPVFEMITVVK</sequence>